<feature type="domain" description="Integrase core" evidence="1">
    <location>
        <begin position="14"/>
        <end position="96"/>
    </location>
</feature>
<dbReference type="InParanoid" id="A0A6P8HEL9"/>
<evidence type="ECO:0000313" key="2">
    <source>
        <dbReference type="Proteomes" id="UP000515163"/>
    </source>
</evidence>
<dbReference type="KEGG" id="aten:116290539"/>
<proteinExistence type="predicted"/>
<dbReference type="RefSeq" id="XP_031553453.1">
    <property type="nucleotide sequence ID" value="XM_031697593.1"/>
</dbReference>
<evidence type="ECO:0000313" key="3">
    <source>
        <dbReference type="RefSeq" id="XP_031553453.1"/>
    </source>
</evidence>
<evidence type="ECO:0000259" key="1">
    <source>
        <dbReference type="Pfam" id="PF24764"/>
    </source>
</evidence>
<dbReference type="Proteomes" id="UP000515163">
    <property type="component" value="Unplaced"/>
</dbReference>
<name>A0A6P8HEL9_ACTTE</name>
<gene>
    <name evidence="3" type="primary">LOC116290539</name>
</gene>
<dbReference type="InterPro" id="IPR058913">
    <property type="entry name" value="Integrase_dom_put"/>
</dbReference>
<dbReference type="PANTHER" id="PTHR46791">
    <property type="entry name" value="EXPRESSED PROTEIN"/>
    <property type="match status" value="1"/>
</dbReference>
<dbReference type="PANTHER" id="PTHR46791:SF5">
    <property type="entry name" value="CLR5 DOMAIN-CONTAINING PROTEIN-RELATED"/>
    <property type="match status" value="1"/>
</dbReference>
<organism evidence="2 3">
    <name type="scientific">Actinia tenebrosa</name>
    <name type="common">Australian red waratah sea anemone</name>
    <dbReference type="NCBI Taxonomy" id="6105"/>
    <lineage>
        <taxon>Eukaryota</taxon>
        <taxon>Metazoa</taxon>
        <taxon>Cnidaria</taxon>
        <taxon>Anthozoa</taxon>
        <taxon>Hexacorallia</taxon>
        <taxon>Actiniaria</taxon>
        <taxon>Actiniidae</taxon>
        <taxon>Actinia</taxon>
    </lineage>
</organism>
<accession>A0A6P8HEL9</accession>
<keyword evidence="2" id="KW-1185">Reference proteome</keyword>
<dbReference type="OrthoDB" id="5984603at2759"/>
<reference evidence="3" key="1">
    <citation type="submission" date="2025-08" db="UniProtKB">
        <authorList>
            <consortium name="RefSeq"/>
        </authorList>
    </citation>
    <scope>IDENTIFICATION</scope>
    <source>
        <tissue evidence="3">Tentacle</tissue>
    </source>
</reference>
<dbReference type="Pfam" id="PF24764">
    <property type="entry name" value="rva_4"/>
    <property type="match status" value="1"/>
</dbReference>
<dbReference type="AlphaFoldDB" id="A0A6P8HEL9"/>
<dbReference type="GeneID" id="116290539"/>
<sequence length="181" mass="21102">MFLRRHGGDPLAGRNSYNEGSSIINQPIESFWRHFREEGFQFWIDKFKSLQQSGKWDPGNTVHQLCLLYVYTPLLQLEVNEIKEDWNSHRIRFQRGEDRPCGVPNDLYEFPALKGAKEMKKNVLASDAVYIREKYNFNQQLVYLPKSFKDEADLYVNSTGRIIDITTASKAYDELVTLLSS</sequence>
<protein>
    <submittedName>
        <fullName evidence="3">Uncharacterized protein LOC116290539</fullName>
    </submittedName>
</protein>